<keyword evidence="2" id="KW-1185">Reference proteome</keyword>
<organism evidence="1 2">
    <name type="scientific">Leucobacter chromiireducens subsp. chromiireducens</name>
    <dbReference type="NCBI Taxonomy" id="660067"/>
    <lineage>
        <taxon>Bacteria</taxon>
        <taxon>Bacillati</taxon>
        <taxon>Actinomycetota</taxon>
        <taxon>Actinomycetes</taxon>
        <taxon>Micrococcales</taxon>
        <taxon>Microbacteriaceae</taxon>
        <taxon>Leucobacter</taxon>
    </lineage>
</organism>
<proteinExistence type="predicted"/>
<accession>A0ABS1SQU8</accession>
<dbReference type="EMBL" id="QYAD01000003">
    <property type="protein sequence ID" value="MBL3690369.1"/>
    <property type="molecule type" value="Genomic_DNA"/>
</dbReference>
<evidence type="ECO:0000313" key="2">
    <source>
        <dbReference type="Proteomes" id="UP001646141"/>
    </source>
</evidence>
<gene>
    <name evidence="1" type="ORF">D3226_10410</name>
</gene>
<reference evidence="1 2" key="1">
    <citation type="submission" date="2018-09" db="EMBL/GenBank/DDBJ databases">
        <title>Comparative genomics of Leucobacter spp.</title>
        <authorList>
            <person name="Reis A.C."/>
            <person name="Kolvenbach B.A."/>
            <person name="Corvini P.F.X."/>
            <person name="Nunes O.C."/>
        </authorList>
    </citation>
    <scope>NUCLEOTIDE SEQUENCE [LARGE SCALE GENOMIC DNA]</scope>
    <source>
        <strain evidence="1 2">L-1</strain>
    </source>
</reference>
<name>A0ABS1SQU8_9MICO</name>
<dbReference type="Proteomes" id="UP001646141">
    <property type="component" value="Unassembled WGS sequence"/>
</dbReference>
<evidence type="ECO:0000313" key="1">
    <source>
        <dbReference type="EMBL" id="MBL3690369.1"/>
    </source>
</evidence>
<protein>
    <submittedName>
        <fullName evidence="1">Uncharacterized protein</fullName>
    </submittedName>
</protein>
<sequence>MVTFTAVLPGDLADVTLHAPTLHEPLIVDLAGVKSESVEVVEDNWSFAYTVIRDAIYARIRHFTQTQNWPNHFRVDLQGEFGGAHYDFEDGHVTGRLVSWVPLTTFLSYTIEDAPEETP</sequence>
<comment type="caution">
    <text evidence="1">The sequence shown here is derived from an EMBL/GenBank/DDBJ whole genome shotgun (WGS) entry which is preliminary data.</text>
</comment>